<feature type="binding site" description="covalent" evidence="4">
    <location>
        <position position="44"/>
    </location>
    <ligand>
        <name>heme c</name>
        <dbReference type="ChEBI" id="CHEBI:61717"/>
        <label>1</label>
    </ligand>
</feature>
<evidence type="ECO:0000313" key="9">
    <source>
        <dbReference type="Proteomes" id="UP000190061"/>
    </source>
</evidence>
<dbReference type="PIRSF" id="PIRSF000005">
    <property type="entry name" value="Cytochrome_c4"/>
    <property type="match status" value="1"/>
</dbReference>
<name>A0A1T4MIQ2_9GAMM</name>
<dbReference type="Pfam" id="PF13442">
    <property type="entry name" value="Cytochrome_CBB3"/>
    <property type="match status" value="1"/>
</dbReference>
<dbReference type="Gene3D" id="1.10.760.10">
    <property type="entry name" value="Cytochrome c-like domain"/>
    <property type="match status" value="2"/>
</dbReference>
<organism evidence="8 9">
    <name type="scientific">Lysobacter spongiicola DSM 21749</name>
    <dbReference type="NCBI Taxonomy" id="1122188"/>
    <lineage>
        <taxon>Bacteria</taxon>
        <taxon>Pseudomonadati</taxon>
        <taxon>Pseudomonadota</taxon>
        <taxon>Gammaproteobacteria</taxon>
        <taxon>Lysobacterales</taxon>
        <taxon>Lysobacteraceae</taxon>
        <taxon>Novilysobacter</taxon>
    </lineage>
</organism>
<feature type="binding site" description="axial binding residue" evidence="5">
    <location>
        <position position="145"/>
    </location>
    <ligand>
        <name>heme c</name>
        <dbReference type="ChEBI" id="CHEBI:61717"/>
        <label>2</label>
    </ligand>
    <ligandPart>
        <name>Fe</name>
        <dbReference type="ChEBI" id="CHEBI:18248"/>
    </ligandPart>
</feature>
<dbReference type="InterPro" id="IPR024167">
    <property type="entry name" value="Cytochrome_c4-like"/>
</dbReference>
<feature type="binding site" description="covalent" evidence="4">
    <location>
        <position position="47"/>
    </location>
    <ligand>
        <name>heme c</name>
        <dbReference type="ChEBI" id="CHEBI:61717"/>
        <label>1</label>
    </ligand>
</feature>
<dbReference type="RefSeq" id="WP_078757055.1">
    <property type="nucleotide sequence ID" value="NZ_FUXP01000001.1"/>
</dbReference>
<evidence type="ECO:0000256" key="2">
    <source>
        <dbReference type="ARBA" id="ARBA00022723"/>
    </source>
</evidence>
<evidence type="ECO:0000256" key="3">
    <source>
        <dbReference type="ARBA" id="ARBA00023004"/>
    </source>
</evidence>
<dbReference type="STRING" id="1122188.SAMN02745674_00449"/>
<feature type="binding site" description="covalent" evidence="4">
    <location>
        <position position="141"/>
    </location>
    <ligand>
        <name>heme c</name>
        <dbReference type="ChEBI" id="CHEBI:61717"/>
        <label>2</label>
    </ligand>
</feature>
<feature type="binding site" description="axial binding residue" evidence="5">
    <location>
        <position position="86"/>
    </location>
    <ligand>
        <name>heme c</name>
        <dbReference type="ChEBI" id="CHEBI:61717"/>
        <label>1</label>
    </ligand>
    <ligandPart>
        <name>Fe</name>
        <dbReference type="ChEBI" id="CHEBI:18248"/>
    </ligandPart>
</feature>
<dbReference type="GO" id="GO:0009055">
    <property type="term" value="F:electron transfer activity"/>
    <property type="evidence" value="ECO:0007669"/>
    <property type="project" value="InterPro"/>
</dbReference>
<keyword evidence="9" id="KW-1185">Reference proteome</keyword>
<evidence type="ECO:0000256" key="5">
    <source>
        <dbReference type="PIRSR" id="PIRSR000005-2"/>
    </source>
</evidence>
<dbReference type="InterPro" id="IPR050597">
    <property type="entry name" value="Cytochrome_c_Oxidase_Subunit"/>
</dbReference>
<evidence type="ECO:0000313" key="8">
    <source>
        <dbReference type="EMBL" id="SJZ66980.1"/>
    </source>
</evidence>
<feature type="binding site" description="axial binding residue" evidence="5">
    <location>
        <position position="48"/>
    </location>
    <ligand>
        <name>heme c</name>
        <dbReference type="ChEBI" id="CHEBI:61717"/>
        <label>1</label>
    </ligand>
    <ligandPart>
        <name>Fe</name>
        <dbReference type="ChEBI" id="CHEBI:18248"/>
    </ligandPart>
</feature>
<feature type="signal peptide" evidence="6">
    <location>
        <begin position="1"/>
        <end position="25"/>
    </location>
</feature>
<keyword evidence="1 4" id="KW-0349">Heme</keyword>
<gene>
    <name evidence="8" type="ORF">SAMN02745674_00449</name>
</gene>
<evidence type="ECO:0000256" key="1">
    <source>
        <dbReference type="ARBA" id="ARBA00022617"/>
    </source>
</evidence>
<dbReference type="Proteomes" id="UP000190061">
    <property type="component" value="Unassembled WGS sequence"/>
</dbReference>
<dbReference type="InterPro" id="IPR036909">
    <property type="entry name" value="Cyt_c-like_dom_sf"/>
</dbReference>
<sequence>MPRTRKWLPMTLIAAGAFLAHGASAQTASPEIIASKGDGAIVACATCHGSDGAGTGTFPRLAGLNAEYMRRQLEDFTNGRRENAVMQPIAEALGEEGWVAMSNYFADMPVAAASGPVPGEDGSVGARIALRGAWNRQVPACVQCHGPGGIGVGEDFPAIAGQPAGYIVAQLKAWREGTRSNDPLELMRHLAAELSDEEVEQVADWFARQSPVPAGGTQ</sequence>
<feature type="binding site" description="covalent" evidence="4">
    <location>
        <position position="144"/>
    </location>
    <ligand>
        <name>heme c</name>
        <dbReference type="ChEBI" id="CHEBI:61717"/>
        <label>2</label>
    </ligand>
</feature>
<dbReference type="OrthoDB" id="9773456at2"/>
<feature type="domain" description="Cytochrome c" evidence="7">
    <location>
        <begin position="32"/>
        <end position="109"/>
    </location>
</feature>
<feature type="chain" id="PRO_5013046554" evidence="6">
    <location>
        <begin position="26"/>
        <end position="218"/>
    </location>
</feature>
<accession>A0A1T4MIQ2</accession>
<dbReference type="PROSITE" id="PS51007">
    <property type="entry name" value="CYTC"/>
    <property type="match status" value="2"/>
</dbReference>
<dbReference type="PANTHER" id="PTHR33751">
    <property type="entry name" value="CBB3-TYPE CYTOCHROME C OXIDASE SUBUNIT FIXP"/>
    <property type="match status" value="1"/>
</dbReference>
<dbReference type="GO" id="GO:0005506">
    <property type="term" value="F:iron ion binding"/>
    <property type="evidence" value="ECO:0007669"/>
    <property type="project" value="InterPro"/>
</dbReference>
<proteinExistence type="predicted"/>
<keyword evidence="6" id="KW-0732">Signal</keyword>
<dbReference type="AlphaFoldDB" id="A0A1T4MIQ2"/>
<feature type="binding site" description="axial binding residue" evidence="5">
    <location>
        <position position="187"/>
    </location>
    <ligand>
        <name>heme c</name>
        <dbReference type="ChEBI" id="CHEBI:61717"/>
        <label>2</label>
    </ligand>
    <ligandPart>
        <name>Fe</name>
        <dbReference type="ChEBI" id="CHEBI:18248"/>
    </ligandPart>
</feature>
<dbReference type="InterPro" id="IPR009056">
    <property type="entry name" value="Cyt_c-like_dom"/>
</dbReference>
<evidence type="ECO:0000259" key="7">
    <source>
        <dbReference type="PROSITE" id="PS51007"/>
    </source>
</evidence>
<comment type="PTM">
    <text evidence="4">Binds 2 heme c groups covalently per subunit.</text>
</comment>
<keyword evidence="3 5" id="KW-0408">Iron</keyword>
<dbReference type="EMBL" id="FUXP01000001">
    <property type="protein sequence ID" value="SJZ66980.1"/>
    <property type="molecule type" value="Genomic_DNA"/>
</dbReference>
<dbReference type="GO" id="GO:0020037">
    <property type="term" value="F:heme binding"/>
    <property type="evidence" value="ECO:0007669"/>
    <property type="project" value="InterPro"/>
</dbReference>
<dbReference type="Pfam" id="PF00034">
    <property type="entry name" value="Cytochrom_C"/>
    <property type="match status" value="1"/>
</dbReference>
<dbReference type="GO" id="GO:0042597">
    <property type="term" value="C:periplasmic space"/>
    <property type="evidence" value="ECO:0007669"/>
    <property type="project" value="InterPro"/>
</dbReference>
<dbReference type="SUPFAM" id="SSF46626">
    <property type="entry name" value="Cytochrome c"/>
    <property type="match status" value="2"/>
</dbReference>
<reference evidence="8 9" key="1">
    <citation type="submission" date="2017-02" db="EMBL/GenBank/DDBJ databases">
        <authorList>
            <person name="Peterson S.W."/>
        </authorList>
    </citation>
    <scope>NUCLEOTIDE SEQUENCE [LARGE SCALE GENOMIC DNA]</scope>
    <source>
        <strain evidence="8 9">DSM 21749</strain>
    </source>
</reference>
<evidence type="ECO:0000256" key="4">
    <source>
        <dbReference type="PIRSR" id="PIRSR000005-1"/>
    </source>
</evidence>
<dbReference type="PANTHER" id="PTHR33751:SF11">
    <property type="entry name" value="BLL4483 PROTEIN"/>
    <property type="match status" value="1"/>
</dbReference>
<evidence type="ECO:0000256" key="6">
    <source>
        <dbReference type="SAM" id="SignalP"/>
    </source>
</evidence>
<protein>
    <submittedName>
        <fullName evidence="8">Cytochrome c553</fullName>
    </submittedName>
</protein>
<feature type="domain" description="Cytochrome c" evidence="7">
    <location>
        <begin position="120"/>
        <end position="210"/>
    </location>
</feature>
<keyword evidence="2 5" id="KW-0479">Metal-binding</keyword>